<proteinExistence type="predicted"/>
<dbReference type="Proteomes" id="UP000724874">
    <property type="component" value="Unassembled WGS sequence"/>
</dbReference>
<dbReference type="Gene3D" id="2.60.120.200">
    <property type="match status" value="2"/>
</dbReference>
<evidence type="ECO:0000256" key="1">
    <source>
        <dbReference type="SAM" id="MobiDB-lite"/>
    </source>
</evidence>
<dbReference type="EMBL" id="JADNYJ010000054">
    <property type="protein sequence ID" value="KAF8898261.1"/>
    <property type="molecule type" value="Genomic_DNA"/>
</dbReference>
<dbReference type="OrthoDB" id="10069995at2759"/>
<accession>A0A9P5NPC1</accession>
<evidence type="ECO:0000259" key="2">
    <source>
        <dbReference type="Pfam" id="PF21294"/>
    </source>
</evidence>
<evidence type="ECO:0000313" key="4">
    <source>
        <dbReference type="Proteomes" id="UP000724874"/>
    </source>
</evidence>
<name>A0A9P5NPC1_GYMJU</name>
<keyword evidence="4" id="KW-1185">Reference proteome</keyword>
<protein>
    <recommendedName>
        <fullName evidence="2">Polysaccharide lyase 14 domain-containing protein</fullName>
    </recommendedName>
</protein>
<dbReference type="PANTHER" id="PTHR40124">
    <property type="match status" value="1"/>
</dbReference>
<dbReference type="InterPro" id="IPR048958">
    <property type="entry name" value="Polysacc_lyase_14"/>
</dbReference>
<feature type="domain" description="Polysaccharide lyase 14" evidence="2">
    <location>
        <begin position="56"/>
        <end position="222"/>
    </location>
</feature>
<evidence type="ECO:0000313" key="3">
    <source>
        <dbReference type="EMBL" id="KAF8898261.1"/>
    </source>
</evidence>
<comment type="caution">
    <text evidence="3">The sequence shown here is derived from an EMBL/GenBank/DDBJ whole genome shotgun (WGS) entry which is preliminary data.</text>
</comment>
<gene>
    <name evidence="3" type="ORF">CPB84DRAFT_1847814</name>
</gene>
<feature type="domain" description="Polysaccharide lyase 14" evidence="2">
    <location>
        <begin position="339"/>
        <end position="374"/>
    </location>
</feature>
<reference evidence="3" key="1">
    <citation type="submission" date="2020-11" db="EMBL/GenBank/DDBJ databases">
        <authorList>
            <consortium name="DOE Joint Genome Institute"/>
            <person name="Ahrendt S."/>
            <person name="Riley R."/>
            <person name="Andreopoulos W."/>
            <person name="LaButti K."/>
            <person name="Pangilinan J."/>
            <person name="Ruiz-duenas F.J."/>
            <person name="Barrasa J.M."/>
            <person name="Sanchez-Garcia M."/>
            <person name="Camarero S."/>
            <person name="Miyauchi S."/>
            <person name="Serrano A."/>
            <person name="Linde D."/>
            <person name="Babiker R."/>
            <person name="Drula E."/>
            <person name="Ayuso-Fernandez I."/>
            <person name="Pacheco R."/>
            <person name="Padilla G."/>
            <person name="Ferreira P."/>
            <person name="Barriuso J."/>
            <person name="Kellner H."/>
            <person name="Castanera R."/>
            <person name="Alfaro M."/>
            <person name="Ramirez L."/>
            <person name="Pisabarro A.G."/>
            <person name="Kuo A."/>
            <person name="Tritt A."/>
            <person name="Lipzen A."/>
            <person name="He G."/>
            <person name="Yan M."/>
            <person name="Ng V."/>
            <person name="Cullen D."/>
            <person name="Martin F."/>
            <person name="Rosso M.-N."/>
            <person name="Henrissat B."/>
            <person name="Hibbett D."/>
            <person name="Martinez A.T."/>
            <person name="Grigoriev I.V."/>
        </authorList>
    </citation>
    <scope>NUCLEOTIDE SEQUENCE</scope>
    <source>
        <strain evidence="3">AH 44721</strain>
    </source>
</reference>
<dbReference type="AlphaFoldDB" id="A0A9P5NPC1"/>
<sequence>MGCSIGHEGPNLLQCIKFDGGVQNMKIVTAIPAEAITSPEDSDSSRSSSADFHPTGAMMQILYPENSINPAQKPQGGAEFYASPIDISDARNVTLEYSVFFPFDFDWVLAGKLPGLYGGHEGCSAGMQHWIASVRDSCGEREELGNFILYVLFHLYLTSNGSVSDTYGLSIGRGAFSWKAGAWTTVKQTVYLNTPGEQDGTFALDVDGERAIYREDVFYREDLTADKEDSKHRKTNHIPTKTSTKKHADPPSSTDDGGLLGPILGGILGRPLLRSVAEEAIVSFYRPGPTSTQDTDNDDEGSFMMVDAVLPRPTPNHPEQTNVAATLEDGSTSGTESIKVAEVKFAGIFFSTFFGGHDEKYATPKDQYVWFKDFALAYNS</sequence>
<dbReference type="PANTHER" id="PTHR40124:SF1">
    <property type="entry name" value="DISAGGREGATASE RELATED REPEAT PROTEIN"/>
    <property type="match status" value="1"/>
</dbReference>
<dbReference type="Pfam" id="PF21294">
    <property type="entry name" value="Polysacc_lyase_14"/>
    <property type="match status" value="2"/>
</dbReference>
<feature type="region of interest" description="Disordered" evidence="1">
    <location>
        <begin position="226"/>
        <end position="258"/>
    </location>
</feature>
<organism evidence="3 4">
    <name type="scientific">Gymnopilus junonius</name>
    <name type="common">Spectacular rustgill mushroom</name>
    <name type="synonym">Gymnopilus spectabilis subsp. junonius</name>
    <dbReference type="NCBI Taxonomy" id="109634"/>
    <lineage>
        <taxon>Eukaryota</taxon>
        <taxon>Fungi</taxon>
        <taxon>Dikarya</taxon>
        <taxon>Basidiomycota</taxon>
        <taxon>Agaricomycotina</taxon>
        <taxon>Agaricomycetes</taxon>
        <taxon>Agaricomycetidae</taxon>
        <taxon>Agaricales</taxon>
        <taxon>Agaricineae</taxon>
        <taxon>Hymenogastraceae</taxon>
        <taxon>Gymnopilus</taxon>
    </lineage>
</organism>